<dbReference type="PANTHER" id="PTHR21027">
    <property type="entry name" value="TRNA-SPLICING ENDONUCLEASE SUBUNIT SEN54"/>
    <property type="match status" value="1"/>
</dbReference>
<keyword evidence="2" id="KW-0819">tRNA processing</keyword>
<accession>A0A2I1EUW7</accession>
<dbReference type="EMBL" id="LLXJ01000023">
    <property type="protein sequence ID" value="PKC17202.1"/>
    <property type="molecule type" value="Genomic_DNA"/>
</dbReference>
<feature type="domain" description="tRNA-splicing endonuclease subunit Sen54 N-terminal" evidence="4">
    <location>
        <begin position="67"/>
        <end position="132"/>
    </location>
</feature>
<dbReference type="Proteomes" id="UP000232722">
    <property type="component" value="Unassembled WGS sequence"/>
</dbReference>
<dbReference type="EMBL" id="LLXL01000175">
    <property type="protein sequence ID" value="PKK76606.1"/>
    <property type="molecule type" value="Genomic_DNA"/>
</dbReference>
<dbReference type="InterPro" id="IPR024336">
    <property type="entry name" value="tRNA_splic_suSen54_N"/>
</dbReference>
<name>A0A2I1EUW7_9GLOM</name>
<sequence>MEENVEDITGEVEPDDDINQDIDYVSLFAKEKKRGGGIPKRGSKDFEPDGSENQHDALTSSLNALEKALSEERNVSSRQLCKAIWHGAPISKAMITVNKGSHFHNMGHAIKGEMWLYPEECLFMMDRCSLSMQYCDVDMSLQQAYCEIIGGWLTLEKYQVYAHLKRIGFTVLRAQQSYSNITYTSSQSQSSAQSPSHTDSLSHQLQPQPLQLPWFLNRINSFIISPFIYITNLFKSSSMLPSNKSTHNKESKSLVESGECITYEQVYKKLQIVESSSITHYHNISTENEDYNIDFLVYKESAPGKFKKKNPGSPLFHVVVASAETQKPPSLSTLYNLFTSSSSPSQTTSSPIKSILFAIVDGSNISFLEYNDVMFENIHVNLISDNV</sequence>
<dbReference type="Pfam" id="PF12928">
    <property type="entry name" value="tRNA_int_end_N2"/>
    <property type="match status" value="1"/>
</dbReference>
<gene>
    <name evidence="5" type="ORF">CHRIB12_LOCUS14039</name>
    <name evidence="6" type="ORF">RhiirA5_493182</name>
    <name evidence="7" type="ORF">RhiirC2_707273</name>
</gene>
<feature type="region of interest" description="Disordered" evidence="3">
    <location>
        <begin position="33"/>
        <end position="55"/>
    </location>
</feature>
<dbReference type="AlphaFoldDB" id="A0A2I1EUW7"/>
<evidence type="ECO:0000259" key="4">
    <source>
        <dbReference type="Pfam" id="PF12928"/>
    </source>
</evidence>
<dbReference type="VEuPathDB" id="FungiDB:RhiirA1_422003"/>
<evidence type="ECO:0000256" key="2">
    <source>
        <dbReference type="ARBA" id="ARBA00022694"/>
    </source>
</evidence>
<comment type="caution">
    <text evidence="5">The sequence shown here is derived from an EMBL/GenBank/DDBJ whole genome shotgun (WGS) entry which is preliminary data.</text>
</comment>
<reference evidence="5" key="4">
    <citation type="submission" date="2020-05" db="EMBL/GenBank/DDBJ databases">
        <authorList>
            <person name="Rincon C."/>
            <person name="Sanders R I."/>
            <person name="Robbins C."/>
            <person name="Chaturvedi A."/>
        </authorList>
    </citation>
    <scope>NUCLEOTIDE SEQUENCE</scope>
    <source>
        <strain evidence="5">CHB12</strain>
    </source>
</reference>
<reference evidence="7 9" key="3">
    <citation type="submission" date="2017-10" db="EMBL/GenBank/DDBJ databases">
        <title>Extensive intraspecific genome diversity in a model arbuscular mycorrhizal fungus.</title>
        <authorList>
            <person name="Chen E.C.H."/>
            <person name="Morin E."/>
            <person name="Baudet D."/>
            <person name="Noel J."/>
            <person name="Ndikumana S."/>
            <person name="Charron P."/>
            <person name="St-Onge C."/>
            <person name="Giorgi J."/>
            <person name="Grigoriev I.V."/>
            <person name="Roux C."/>
            <person name="Martin F.M."/>
            <person name="Corradi N."/>
        </authorList>
    </citation>
    <scope>NUCLEOTIDE SEQUENCE [LARGE SCALE GENOMIC DNA]</scope>
    <source>
        <strain evidence="7 9">C2</strain>
    </source>
</reference>
<dbReference type="VEuPathDB" id="FungiDB:RhiirFUN_014924"/>
<dbReference type="Proteomes" id="UP000684084">
    <property type="component" value="Unassembled WGS sequence"/>
</dbReference>
<dbReference type="GO" id="GO:0000214">
    <property type="term" value="C:tRNA-intron endonuclease complex"/>
    <property type="evidence" value="ECO:0007669"/>
    <property type="project" value="TreeGrafter"/>
</dbReference>
<evidence type="ECO:0000256" key="1">
    <source>
        <dbReference type="ARBA" id="ARBA00005736"/>
    </source>
</evidence>
<protein>
    <recommendedName>
        <fullName evidence="4">tRNA-splicing endonuclease subunit Sen54 N-terminal domain-containing protein</fullName>
    </recommendedName>
</protein>
<dbReference type="VEuPathDB" id="FungiDB:FUN_018498"/>
<evidence type="ECO:0000256" key="3">
    <source>
        <dbReference type="SAM" id="MobiDB-lite"/>
    </source>
</evidence>
<reference evidence="8 9" key="1">
    <citation type="submission" date="2016-04" db="EMBL/GenBank/DDBJ databases">
        <title>Genome analyses suggest a sexual origin of heterokaryosis in a supposedly ancient asexual fungus.</title>
        <authorList>
            <person name="Ropars J."/>
            <person name="Sedzielewska K."/>
            <person name="Noel J."/>
            <person name="Charron P."/>
            <person name="Farinelli L."/>
            <person name="Marton T."/>
            <person name="Kruger M."/>
            <person name="Pelin A."/>
            <person name="Brachmann A."/>
            <person name="Corradi N."/>
        </authorList>
    </citation>
    <scope>NUCLEOTIDE SEQUENCE [LARGE SCALE GENOMIC DNA]</scope>
    <source>
        <strain evidence="6 8">A5</strain>
        <strain evidence="7 9">C2</strain>
    </source>
</reference>
<evidence type="ECO:0000313" key="8">
    <source>
        <dbReference type="Proteomes" id="UP000232722"/>
    </source>
</evidence>
<reference evidence="6 8" key="2">
    <citation type="submission" date="2017-09" db="EMBL/GenBank/DDBJ databases">
        <title>Extensive intraspecific genome diversity in a model arbuscular mycorrhizal fungus.</title>
        <authorList>
            <person name="Chen E.C."/>
            <person name="Morin E."/>
            <person name="Beaudet D."/>
            <person name="Noel J."/>
            <person name="Ndikumana S."/>
            <person name="Charron P."/>
            <person name="St-Onge C."/>
            <person name="Giorgi J."/>
            <person name="Grigoriev I.V."/>
            <person name="Roux C."/>
            <person name="Martin F.M."/>
            <person name="Corradi N."/>
        </authorList>
    </citation>
    <scope>NUCLEOTIDE SEQUENCE [LARGE SCALE GENOMIC DNA]</scope>
    <source>
        <strain evidence="6 8">A5</strain>
    </source>
</reference>
<evidence type="ECO:0000313" key="10">
    <source>
        <dbReference type="Proteomes" id="UP000684084"/>
    </source>
</evidence>
<evidence type="ECO:0000313" key="5">
    <source>
        <dbReference type="EMBL" id="CAB5373523.1"/>
    </source>
</evidence>
<dbReference type="Proteomes" id="UP000233469">
    <property type="component" value="Unassembled WGS sequence"/>
</dbReference>
<evidence type="ECO:0000313" key="7">
    <source>
        <dbReference type="EMBL" id="PKK76606.1"/>
    </source>
</evidence>
<dbReference type="PANTHER" id="PTHR21027:SF1">
    <property type="entry name" value="TRNA-SPLICING ENDONUCLEASE SUBUNIT SEN54"/>
    <property type="match status" value="1"/>
</dbReference>
<organism evidence="5 10">
    <name type="scientific">Rhizophagus irregularis</name>
    <dbReference type="NCBI Taxonomy" id="588596"/>
    <lineage>
        <taxon>Eukaryota</taxon>
        <taxon>Fungi</taxon>
        <taxon>Fungi incertae sedis</taxon>
        <taxon>Mucoromycota</taxon>
        <taxon>Glomeromycotina</taxon>
        <taxon>Glomeromycetes</taxon>
        <taxon>Glomerales</taxon>
        <taxon>Glomeraceae</taxon>
        <taxon>Rhizophagus</taxon>
    </lineage>
</organism>
<dbReference type="OrthoDB" id="408683at2759"/>
<dbReference type="GO" id="GO:0000379">
    <property type="term" value="P:tRNA-type intron splice site recognition and cleavage"/>
    <property type="evidence" value="ECO:0007669"/>
    <property type="project" value="TreeGrafter"/>
</dbReference>
<dbReference type="InterPro" id="IPR024337">
    <property type="entry name" value="tRNA_splic_suSen54"/>
</dbReference>
<feature type="compositionally biased region" description="Basic and acidic residues" evidence="3">
    <location>
        <begin position="42"/>
        <end position="55"/>
    </location>
</feature>
<evidence type="ECO:0000313" key="6">
    <source>
        <dbReference type="EMBL" id="PKC17202.1"/>
    </source>
</evidence>
<dbReference type="EMBL" id="CAGKOT010000032">
    <property type="protein sequence ID" value="CAB5373523.1"/>
    <property type="molecule type" value="Genomic_DNA"/>
</dbReference>
<comment type="similarity">
    <text evidence="1">Belongs to the SEN54 family.</text>
</comment>
<proteinExistence type="inferred from homology"/>
<evidence type="ECO:0000313" key="9">
    <source>
        <dbReference type="Proteomes" id="UP000233469"/>
    </source>
</evidence>